<evidence type="ECO:0000313" key="2">
    <source>
        <dbReference type="Proteomes" id="UP000002640"/>
    </source>
</evidence>
<sequence>LPGLPEYRNGGLFVEFGVVVAKSPNILTDELDPSTEVIIEWRALTVAILDELHKVILERLDFTADFFPLMVEGGSWKAGRVIAKEKRTDGGPPIEIKSDSTVF</sequence>
<dbReference type="PANTHER" id="PTHR31687:SF3">
    <property type="entry name" value="PROTEIN URG3"/>
    <property type="match status" value="1"/>
</dbReference>
<dbReference type="InterPro" id="IPR012469">
    <property type="entry name" value="DUF1688"/>
</dbReference>
<name>G5ABS5_PHYSP</name>
<gene>
    <name evidence="1" type="ORF">PHYSODRAFT_529977</name>
</gene>
<dbReference type="EMBL" id="JH159163">
    <property type="protein sequence ID" value="EGZ06800.1"/>
    <property type="molecule type" value="Genomic_DNA"/>
</dbReference>
<dbReference type="AlphaFoldDB" id="G5ABS5"/>
<dbReference type="InParanoid" id="G5ABS5"/>
<keyword evidence="2" id="KW-1185">Reference proteome</keyword>
<accession>G5ABS5</accession>
<feature type="non-terminal residue" evidence="1">
    <location>
        <position position="1"/>
    </location>
</feature>
<organism evidence="1 2">
    <name type="scientific">Phytophthora sojae (strain P6497)</name>
    <name type="common">Soybean stem and root rot agent</name>
    <name type="synonym">Phytophthora megasperma f. sp. glycines</name>
    <dbReference type="NCBI Taxonomy" id="1094619"/>
    <lineage>
        <taxon>Eukaryota</taxon>
        <taxon>Sar</taxon>
        <taxon>Stramenopiles</taxon>
        <taxon>Oomycota</taxon>
        <taxon>Peronosporomycetes</taxon>
        <taxon>Peronosporales</taxon>
        <taxon>Peronosporaceae</taxon>
        <taxon>Phytophthora</taxon>
    </lineage>
</organism>
<reference evidence="1 2" key="1">
    <citation type="journal article" date="2006" name="Science">
        <title>Phytophthora genome sequences uncover evolutionary origins and mechanisms of pathogenesis.</title>
        <authorList>
            <person name="Tyler B.M."/>
            <person name="Tripathy S."/>
            <person name="Zhang X."/>
            <person name="Dehal P."/>
            <person name="Jiang R.H."/>
            <person name="Aerts A."/>
            <person name="Arredondo F.D."/>
            <person name="Baxter L."/>
            <person name="Bensasson D."/>
            <person name="Beynon J.L."/>
            <person name="Chapman J."/>
            <person name="Damasceno C.M."/>
            <person name="Dorrance A.E."/>
            <person name="Dou D."/>
            <person name="Dickerman A.W."/>
            <person name="Dubchak I.L."/>
            <person name="Garbelotto M."/>
            <person name="Gijzen M."/>
            <person name="Gordon S.G."/>
            <person name="Govers F."/>
            <person name="Grunwald N.J."/>
            <person name="Huang W."/>
            <person name="Ivors K.L."/>
            <person name="Jones R.W."/>
            <person name="Kamoun S."/>
            <person name="Krampis K."/>
            <person name="Lamour K.H."/>
            <person name="Lee M.K."/>
            <person name="McDonald W.H."/>
            <person name="Medina M."/>
            <person name="Meijer H.J."/>
            <person name="Nordberg E.K."/>
            <person name="Maclean D.J."/>
            <person name="Ospina-Giraldo M.D."/>
            <person name="Morris P.F."/>
            <person name="Phuntumart V."/>
            <person name="Putnam N.H."/>
            <person name="Rash S."/>
            <person name="Rose J.K."/>
            <person name="Sakihama Y."/>
            <person name="Salamov A.A."/>
            <person name="Savidor A."/>
            <person name="Scheuring C.F."/>
            <person name="Smith B.M."/>
            <person name="Sobral B.W."/>
            <person name="Terry A."/>
            <person name="Torto-Alalibo T.A."/>
            <person name="Win J."/>
            <person name="Xu Z."/>
            <person name="Zhang H."/>
            <person name="Grigoriev I.V."/>
            <person name="Rokhsar D.S."/>
            <person name="Boore J.L."/>
        </authorList>
    </citation>
    <scope>NUCLEOTIDE SEQUENCE [LARGE SCALE GENOMIC DNA]</scope>
    <source>
        <strain evidence="1 2">P6497</strain>
    </source>
</reference>
<dbReference type="GeneID" id="20661435"/>
<dbReference type="RefSeq" id="XP_009537564.1">
    <property type="nucleotide sequence ID" value="XM_009539269.1"/>
</dbReference>
<proteinExistence type="predicted"/>
<dbReference type="STRING" id="1094619.G5ABS5"/>
<dbReference type="Proteomes" id="UP000002640">
    <property type="component" value="Unassembled WGS sequence"/>
</dbReference>
<evidence type="ECO:0000313" key="1">
    <source>
        <dbReference type="EMBL" id="EGZ06800.1"/>
    </source>
</evidence>
<dbReference type="KEGG" id="psoj:PHYSODRAFT_529977"/>
<dbReference type="Pfam" id="PF07958">
    <property type="entry name" value="DUF1688"/>
    <property type="match status" value="1"/>
</dbReference>
<evidence type="ECO:0008006" key="3">
    <source>
        <dbReference type="Google" id="ProtNLM"/>
    </source>
</evidence>
<dbReference type="PANTHER" id="PTHR31687">
    <property type="match status" value="1"/>
</dbReference>
<protein>
    <recommendedName>
        <fullName evidence="3">DUF1688 domain-containing protein</fullName>
    </recommendedName>
</protein>